<name>A0A2M9BUR1_9MICO</name>
<accession>A0A2M9BUR1</accession>
<evidence type="ECO:0000313" key="2">
    <source>
        <dbReference type="EMBL" id="PJJ61632.1"/>
    </source>
</evidence>
<dbReference type="EMBL" id="PGFB01000004">
    <property type="protein sequence ID" value="PJJ61632.1"/>
    <property type="molecule type" value="Genomic_DNA"/>
</dbReference>
<keyword evidence="1" id="KW-0472">Membrane</keyword>
<protein>
    <submittedName>
        <fullName evidence="2">Uncharacterized protein</fullName>
    </submittedName>
</protein>
<evidence type="ECO:0000313" key="3">
    <source>
        <dbReference type="Proteomes" id="UP000230161"/>
    </source>
</evidence>
<keyword evidence="3" id="KW-1185">Reference proteome</keyword>
<sequence>MSTTAASAPAAPSAPGELTRVWNVVRLHLVNRWNYIGLPWIILGCAFTISLFVWIIIVGAAGANATEGTQYSGAVSSIFIYMLVVAVQSINLTFPFALGYSVTRRDFYLGTSLLFVLISAMNAAVLTVLSYLEDITGGWWVGGHMFTVVWVSDGPLLQRLFVFFALQLFFFFIGASIATVYMRWRITGMVVLWVALALVFVGLFALLVFTDSWSIVGDWFVAVGAVGAIAWSLVITVLAGLLGYFVLRGATPKN</sequence>
<keyword evidence="1" id="KW-1133">Transmembrane helix</keyword>
<feature type="transmembrane region" description="Helical" evidence="1">
    <location>
        <begin position="160"/>
        <end position="182"/>
    </location>
</feature>
<feature type="transmembrane region" description="Helical" evidence="1">
    <location>
        <begin position="107"/>
        <end position="132"/>
    </location>
</feature>
<dbReference type="RefSeq" id="WP_100345348.1">
    <property type="nucleotide sequence ID" value="NZ_PGFB01000004.1"/>
</dbReference>
<gene>
    <name evidence="2" type="ORF">CLV54_2580</name>
</gene>
<dbReference type="Proteomes" id="UP000230161">
    <property type="component" value="Unassembled WGS sequence"/>
</dbReference>
<organism evidence="2 3">
    <name type="scientific">Compostimonas suwonensis</name>
    <dbReference type="NCBI Taxonomy" id="1048394"/>
    <lineage>
        <taxon>Bacteria</taxon>
        <taxon>Bacillati</taxon>
        <taxon>Actinomycetota</taxon>
        <taxon>Actinomycetes</taxon>
        <taxon>Micrococcales</taxon>
        <taxon>Microbacteriaceae</taxon>
        <taxon>Compostimonas</taxon>
    </lineage>
</organism>
<dbReference type="AlphaFoldDB" id="A0A2M9BUR1"/>
<evidence type="ECO:0000256" key="1">
    <source>
        <dbReference type="SAM" id="Phobius"/>
    </source>
</evidence>
<feature type="transmembrane region" description="Helical" evidence="1">
    <location>
        <begin position="35"/>
        <end position="58"/>
    </location>
</feature>
<keyword evidence="1" id="KW-0812">Transmembrane</keyword>
<feature type="transmembrane region" description="Helical" evidence="1">
    <location>
        <begin position="189"/>
        <end position="209"/>
    </location>
</feature>
<feature type="transmembrane region" description="Helical" evidence="1">
    <location>
        <begin position="78"/>
        <end position="100"/>
    </location>
</feature>
<reference evidence="2 3" key="1">
    <citation type="submission" date="2017-11" db="EMBL/GenBank/DDBJ databases">
        <title>Genomic Encyclopedia of Archaeal and Bacterial Type Strains, Phase II (KMG-II): From Individual Species to Whole Genera.</title>
        <authorList>
            <person name="Goeker M."/>
        </authorList>
    </citation>
    <scope>NUCLEOTIDE SEQUENCE [LARGE SCALE GENOMIC DNA]</scope>
    <source>
        <strain evidence="2 3">DSM 25625</strain>
    </source>
</reference>
<dbReference type="OrthoDB" id="3209791at2"/>
<proteinExistence type="predicted"/>
<comment type="caution">
    <text evidence="2">The sequence shown here is derived from an EMBL/GenBank/DDBJ whole genome shotgun (WGS) entry which is preliminary data.</text>
</comment>
<feature type="transmembrane region" description="Helical" evidence="1">
    <location>
        <begin position="221"/>
        <end position="247"/>
    </location>
</feature>